<dbReference type="SUPFAM" id="SSF53448">
    <property type="entry name" value="Nucleotide-diphospho-sugar transferases"/>
    <property type="match status" value="1"/>
</dbReference>
<dbReference type="PANTHER" id="PTHR43179">
    <property type="entry name" value="RHAMNOSYLTRANSFERASE WBBL"/>
    <property type="match status" value="1"/>
</dbReference>
<dbReference type="RefSeq" id="WP_093161892.1">
    <property type="nucleotide sequence ID" value="NZ_FNEK01000060.1"/>
</dbReference>
<accession>A0A1G9FXM1</accession>
<protein>
    <submittedName>
        <fullName evidence="1">Glycosyltransferase like family 2</fullName>
    </submittedName>
</protein>
<dbReference type="InterPro" id="IPR029044">
    <property type="entry name" value="Nucleotide-diphossugar_trans"/>
</dbReference>
<proteinExistence type="predicted"/>
<name>A0A1G9FXM1_9RHOB</name>
<dbReference type="PANTHER" id="PTHR43179:SF7">
    <property type="entry name" value="RHAMNOSYLTRANSFERASE WBBL"/>
    <property type="match status" value="1"/>
</dbReference>
<dbReference type="EMBL" id="FNEK01000060">
    <property type="protein sequence ID" value="SDK93191.1"/>
    <property type="molecule type" value="Genomic_DNA"/>
</dbReference>
<dbReference type="AlphaFoldDB" id="A0A1G9FXM1"/>
<evidence type="ECO:0000313" key="1">
    <source>
        <dbReference type="EMBL" id="SDK93191.1"/>
    </source>
</evidence>
<keyword evidence="1" id="KW-0808">Transferase</keyword>
<dbReference type="Pfam" id="PF13641">
    <property type="entry name" value="Glyco_tranf_2_3"/>
    <property type="match status" value="1"/>
</dbReference>
<dbReference type="Gene3D" id="3.90.550.10">
    <property type="entry name" value="Spore Coat Polysaccharide Biosynthesis Protein SpsA, Chain A"/>
    <property type="match status" value="1"/>
</dbReference>
<gene>
    <name evidence="1" type="ORF">SAMN04488026_106010</name>
</gene>
<sequence length="328" mass="36178">MTDGSANIAVIVVNYGTATMALAAVDSVLTSPPGARDVEVHLVDNASPGTDAAILADEIEARGWGGRVRLHLERENRGFGSGNNVVLHDLSRREDPPDLVFLLNPDAKLSNNALNILADFMHAHSKAGAAGARLIDTDGAPSTAAFRFPSIAGEFAEAANFGPITRMLKRWRIPMEPEQETGPVDWVTGAAVMLRFTALQQVGFFDPGYFLYYEEVDLMRRLNKSGWQCWHVAEAEVIHVEGAATALRGSEIGLRRRPEYWYASRRLYSFRSLGRIGAIANGCVVILGAGLNHVHSRLRGRKPWLPERFIPDTWRFVLRPLLAGWRPD</sequence>
<dbReference type="STRING" id="571298.SAMN04488026_106010"/>
<dbReference type="CDD" id="cd04186">
    <property type="entry name" value="GT_2_like_c"/>
    <property type="match status" value="1"/>
</dbReference>
<dbReference type="Proteomes" id="UP000199382">
    <property type="component" value="Unassembled WGS sequence"/>
</dbReference>
<evidence type="ECO:0000313" key="2">
    <source>
        <dbReference type="Proteomes" id="UP000199382"/>
    </source>
</evidence>
<dbReference type="GO" id="GO:0016740">
    <property type="term" value="F:transferase activity"/>
    <property type="evidence" value="ECO:0007669"/>
    <property type="project" value="UniProtKB-KW"/>
</dbReference>
<keyword evidence="2" id="KW-1185">Reference proteome</keyword>
<organism evidence="1 2">
    <name type="scientific">Aliiruegeria lutimaris</name>
    <dbReference type="NCBI Taxonomy" id="571298"/>
    <lineage>
        <taxon>Bacteria</taxon>
        <taxon>Pseudomonadati</taxon>
        <taxon>Pseudomonadota</taxon>
        <taxon>Alphaproteobacteria</taxon>
        <taxon>Rhodobacterales</taxon>
        <taxon>Roseobacteraceae</taxon>
        <taxon>Aliiruegeria</taxon>
    </lineage>
</organism>
<reference evidence="1 2" key="1">
    <citation type="submission" date="2016-10" db="EMBL/GenBank/DDBJ databases">
        <authorList>
            <person name="de Groot N.N."/>
        </authorList>
    </citation>
    <scope>NUCLEOTIDE SEQUENCE [LARGE SCALE GENOMIC DNA]</scope>
    <source>
        <strain evidence="1 2">DSM 25294</strain>
    </source>
</reference>
<dbReference type="OrthoDB" id="9771846at2"/>